<dbReference type="GeneID" id="39978504"/>
<comment type="caution">
    <text evidence="1">The sequence shown here is derived from an EMBL/GenBank/DDBJ whole genome shotgun (WGS) entry which is preliminary data.</text>
</comment>
<protein>
    <submittedName>
        <fullName evidence="1">Uncharacterized protein</fullName>
    </submittedName>
</protein>
<sequence length="153" mass="18022">MNLRKDKNQSLFDKESYEIPNVLFKKEEIDNSRYIEKYDLIELLINSLNFKIVIITLINGSIIKGTVEYRKVLLNKIQYKSIKNKRLKMILLKDIIVLEKSDKCPNFNANYKNLNTLFIPIKSIFSLTCPEIDNPSKHIKMYIKSSILNINHK</sequence>
<reference evidence="1 2" key="1">
    <citation type="submission" date="2016-10" db="EMBL/GenBank/DDBJ databases">
        <title>Reductive evolution of mitochondrial metabolism and differential evolution of invasion-related proteins in Cryptosporidium.</title>
        <authorList>
            <person name="Liu S."/>
            <person name="Roellig D.M."/>
            <person name="Guo Y."/>
            <person name="Li N."/>
            <person name="Frace M.A."/>
            <person name="Tang K."/>
            <person name="Zhang L."/>
            <person name="Feng Y."/>
            <person name="Xiao L."/>
        </authorList>
    </citation>
    <scope>NUCLEOTIDE SEQUENCE [LARGE SCALE GENOMIC DNA]</scope>
    <source>
        <strain evidence="1">39726</strain>
    </source>
</reference>
<organism evidence="1 2">
    <name type="scientific">Cryptosporidium ubiquitum</name>
    <dbReference type="NCBI Taxonomy" id="857276"/>
    <lineage>
        <taxon>Eukaryota</taxon>
        <taxon>Sar</taxon>
        <taxon>Alveolata</taxon>
        <taxon>Apicomplexa</taxon>
        <taxon>Conoidasida</taxon>
        <taxon>Coccidia</taxon>
        <taxon>Eucoccidiorida</taxon>
        <taxon>Eimeriorina</taxon>
        <taxon>Cryptosporidiidae</taxon>
        <taxon>Cryptosporidium</taxon>
    </lineage>
</organism>
<accession>A0A1J4MAI7</accession>
<name>A0A1J4MAI7_9CRYT</name>
<evidence type="ECO:0000313" key="2">
    <source>
        <dbReference type="Proteomes" id="UP000186176"/>
    </source>
</evidence>
<evidence type="ECO:0000313" key="1">
    <source>
        <dbReference type="EMBL" id="OII71238.1"/>
    </source>
</evidence>
<dbReference type="Proteomes" id="UP000186176">
    <property type="component" value="Unassembled WGS sequence"/>
</dbReference>
<dbReference type="EMBL" id="LRBP01000030">
    <property type="protein sequence ID" value="OII71238.1"/>
    <property type="molecule type" value="Genomic_DNA"/>
</dbReference>
<gene>
    <name evidence="1" type="ORF">cubi_01713</name>
</gene>
<dbReference type="VEuPathDB" id="CryptoDB:cubi_01713"/>
<dbReference type="RefSeq" id="XP_028873109.1">
    <property type="nucleotide sequence ID" value="XM_029018725.1"/>
</dbReference>
<proteinExistence type="predicted"/>
<dbReference type="OrthoDB" id="342696at2759"/>
<dbReference type="AlphaFoldDB" id="A0A1J4MAI7"/>
<keyword evidence="2" id="KW-1185">Reference proteome</keyword>